<organism evidence="2 3">
    <name type="scientific">Duganella levis</name>
    <dbReference type="NCBI Taxonomy" id="2692169"/>
    <lineage>
        <taxon>Bacteria</taxon>
        <taxon>Pseudomonadati</taxon>
        <taxon>Pseudomonadota</taxon>
        <taxon>Betaproteobacteria</taxon>
        <taxon>Burkholderiales</taxon>
        <taxon>Oxalobacteraceae</taxon>
        <taxon>Telluria group</taxon>
        <taxon>Duganella</taxon>
    </lineage>
</organism>
<dbReference type="EMBL" id="WWCT01000001">
    <property type="protein sequence ID" value="MYN25130.1"/>
    <property type="molecule type" value="Genomic_DNA"/>
</dbReference>
<protein>
    <submittedName>
        <fullName evidence="2">Acyl carrier protein</fullName>
    </submittedName>
</protein>
<keyword evidence="3" id="KW-1185">Reference proteome</keyword>
<dbReference type="SUPFAM" id="SSF47336">
    <property type="entry name" value="ACP-like"/>
    <property type="match status" value="1"/>
</dbReference>
<evidence type="ECO:0000313" key="2">
    <source>
        <dbReference type="EMBL" id="MYN25130.1"/>
    </source>
</evidence>
<dbReference type="InterPro" id="IPR009081">
    <property type="entry name" value="PP-bd_ACP"/>
</dbReference>
<accession>A0ABW9VU36</accession>
<reference evidence="2 3" key="1">
    <citation type="submission" date="2019-12" db="EMBL/GenBank/DDBJ databases">
        <title>Novel species isolated from a subtropical stream in China.</title>
        <authorList>
            <person name="Lu H."/>
        </authorList>
    </citation>
    <scope>NUCLEOTIDE SEQUENCE [LARGE SCALE GENOMIC DNA]</scope>
    <source>
        <strain evidence="2 3">CY42W</strain>
    </source>
</reference>
<evidence type="ECO:0000259" key="1">
    <source>
        <dbReference type="PROSITE" id="PS50075"/>
    </source>
</evidence>
<proteinExistence type="predicted"/>
<feature type="domain" description="Carrier" evidence="1">
    <location>
        <begin position="1"/>
        <end position="79"/>
    </location>
</feature>
<dbReference type="Gene3D" id="1.10.1200.10">
    <property type="entry name" value="ACP-like"/>
    <property type="match status" value="1"/>
</dbReference>
<name>A0ABW9VU36_9BURK</name>
<dbReference type="PROSITE" id="PS50075">
    <property type="entry name" value="CARRIER"/>
    <property type="match status" value="1"/>
</dbReference>
<dbReference type="InterPro" id="IPR036736">
    <property type="entry name" value="ACP-like_sf"/>
</dbReference>
<gene>
    <name evidence="2" type="ORF">GTP69_01780</name>
</gene>
<sequence length="80" mass="8657">MPQFSQVCHILRSTLSLGHMQLTEDTPLLGSLPELDSMAVANLIVALEQHFGFEVQDDEISARHFATVGSLASFVASKTA</sequence>
<dbReference type="RefSeq" id="WP_161053259.1">
    <property type="nucleotide sequence ID" value="NZ_WWCT01000001.1"/>
</dbReference>
<comment type="caution">
    <text evidence="2">The sequence shown here is derived from an EMBL/GenBank/DDBJ whole genome shotgun (WGS) entry which is preliminary data.</text>
</comment>
<evidence type="ECO:0000313" key="3">
    <source>
        <dbReference type="Proteomes" id="UP000642144"/>
    </source>
</evidence>
<dbReference type="Pfam" id="PF00550">
    <property type="entry name" value="PP-binding"/>
    <property type="match status" value="1"/>
</dbReference>
<dbReference type="Proteomes" id="UP000642144">
    <property type="component" value="Unassembled WGS sequence"/>
</dbReference>